<feature type="region of interest" description="Disordered" evidence="6">
    <location>
        <begin position="115"/>
        <end position="137"/>
    </location>
</feature>
<feature type="domain" description="C3H1-type" evidence="7">
    <location>
        <begin position="1"/>
        <end position="24"/>
    </location>
</feature>
<evidence type="ECO:0000313" key="8">
    <source>
        <dbReference type="EMBL" id="VDN25808.1"/>
    </source>
</evidence>
<dbReference type="SUPFAM" id="SSF90229">
    <property type="entry name" value="CCCH zinc finger"/>
    <property type="match status" value="2"/>
</dbReference>
<accession>A0A183E2Z8</accession>
<dbReference type="InterPro" id="IPR036855">
    <property type="entry name" value="Znf_CCCH_sf"/>
</dbReference>
<dbReference type="Proteomes" id="UP000271098">
    <property type="component" value="Unassembled WGS sequence"/>
</dbReference>
<feature type="zinc finger region" description="C3H1-type" evidence="5">
    <location>
        <begin position="1"/>
        <end position="24"/>
    </location>
</feature>
<keyword evidence="3 5" id="KW-0863">Zinc-finger</keyword>
<protein>
    <submittedName>
        <fullName evidence="10">C3H1-type domain-containing protein</fullName>
    </submittedName>
</protein>
<dbReference type="FunFam" id="4.10.1000.10:FF:000018">
    <property type="entry name" value="Zinc finger protein"/>
    <property type="match status" value="1"/>
</dbReference>
<dbReference type="PANTHER" id="PTHR12547:SF71">
    <property type="entry name" value="CCCH-TYPE ZINC FINGER PROTEIN MOE-3-RELATED"/>
    <property type="match status" value="1"/>
</dbReference>
<dbReference type="PANTHER" id="PTHR12547">
    <property type="entry name" value="CCCH ZINC FINGER/TIS11-RELATED"/>
    <property type="match status" value="1"/>
</dbReference>
<reference evidence="10" key="1">
    <citation type="submission" date="2016-06" db="UniProtKB">
        <authorList>
            <consortium name="WormBaseParasite"/>
        </authorList>
    </citation>
    <scope>IDENTIFICATION</scope>
</reference>
<sequence>MCQAWLESGICSFGENCRFAHGEGELRPSKLPMKNPKYKTKLCDKYTMAGLCPLPIKNPKYKTKLCDKYTMAGLCPYGDRCLFIHPEASVAPNPYMRLDRYLKIQHERGVLMSVNGAGSGAPQTPLSSRTTSRPPPSWPLEPPAFFTAHRDQDQLHTLPVPTEHIQPASLQSSSTSTLGLFYCSRRLEACKASTF</sequence>
<evidence type="ECO:0000313" key="9">
    <source>
        <dbReference type="Proteomes" id="UP000271098"/>
    </source>
</evidence>
<evidence type="ECO:0000256" key="4">
    <source>
        <dbReference type="ARBA" id="ARBA00022833"/>
    </source>
</evidence>
<proteinExistence type="predicted"/>
<feature type="domain" description="C3H1-type" evidence="7">
    <location>
        <begin position="60"/>
        <end position="88"/>
    </location>
</feature>
<evidence type="ECO:0000256" key="3">
    <source>
        <dbReference type="ARBA" id="ARBA00022771"/>
    </source>
</evidence>
<organism evidence="10">
    <name type="scientific">Gongylonema pulchrum</name>
    <dbReference type="NCBI Taxonomy" id="637853"/>
    <lineage>
        <taxon>Eukaryota</taxon>
        <taxon>Metazoa</taxon>
        <taxon>Ecdysozoa</taxon>
        <taxon>Nematoda</taxon>
        <taxon>Chromadorea</taxon>
        <taxon>Rhabditida</taxon>
        <taxon>Spirurina</taxon>
        <taxon>Spiruromorpha</taxon>
        <taxon>Spiruroidea</taxon>
        <taxon>Gongylonematidae</taxon>
        <taxon>Gongylonema</taxon>
    </lineage>
</organism>
<dbReference type="GO" id="GO:0043186">
    <property type="term" value="C:P granule"/>
    <property type="evidence" value="ECO:0007669"/>
    <property type="project" value="UniProtKB-ARBA"/>
</dbReference>
<feature type="zinc finger region" description="C3H1-type" evidence="5">
    <location>
        <begin position="60"/>
        <end position="88"/>
    </location>
</feature>
<dbReference type="OrthoDB" id="410307at2759"/>
<dbReference type="PROSITE" id="PS50103">
    <property type="entry name" value="ZF_C3H1"/>
    <property type="match status" value="2"/>
</dbReference>
<gene>
    <name evidence="8" type="ORF">GPUH_LOCUS15339</name>
</gene>
<dbReference type="SMART" id="SM00356">
    <property type="entry name" value="ZnF_C3H1"/>
    <property type="match status" value="2"/>
</dbReference>
<dbReference type="GO" id="GO:0008270">
    <property type="term" value="F:zinc ion binding"/>
    <property type="evidence" value="ECO:0007669"/>
    <property type="project" value="UniProtKB-KW"/>
</dbReference>
<dbReference type="GO" id="GO:0005829">
    <property type="term" value="C:cytosol"/>
    <property type="evidence" value="ECO:0007669"/>
    <property type="project" value="TreeGrafter"/>
</dbReference>
<dbReference type="WBParaSite" id="GPUH_0001535901-mRNA-1">
    <property type="protein sequence ID" value="GPUH_0001535901-mRNA-1"/>
    <property type="gene ID" value="GPUH_0001535901"/>
</dbReference>
<evidence type="ECO:0000259" key="7">
    <source>
        <dbReference type="PROSITE" id="PS50103"/>
    </source>
</evidence>
<dbReference type="Gene3D" id="4.10.1000.10">
    <property type="entry name" value="Zinc finger, CCCH-type"/>
    <property type="match status" value="2"/>
</dbReference>
<keyword evidence="2" id="KW-0677">Repeat</keyword>
<evidence type="ECO:0000256" key="5">
    <source>
        <dbReference type="PROSITE-ProRule" id="PRU00723"/>
    </source>
</evidence>
<keyword evidence="4 5" id="KW-0862">Zinc</keyword>
<name>A0A183E2Z8_9BILA</name>
<dbReference type="Pfam" id="PF00642">
    <property type="entry name" value="zf-CCCH"/>
    <property type="match status" value="2"/>
</dbReference>
<feature type="compositionally biased region" description="Low complexity" evidence="6">
    <location>
        <begin position="122"/>
        <end position="132"/>
    </location>
</feature>
<dbReference type="AlphaFoldDB" id="A0A183E2Z8"/>
<dbReference type="InterPro" id="IPR045877">
    <property type="entry name" value="ZFP36-like"/>
</dbReference>
<dbReference type="InterPro" id="IPR000571">
    <property type="entry name" value="Znf_CCCH"/>
</dbReference>
<evidence type="ECO:0000256" key="2">
    <source>
        <dbReference type="ARBA" id="ARBA00022737"/>
    </source>
</evidence>
<reference evidence="8 9" key="2">
    <citation type="submission" date="2018-11" db="EMBL/GenBank/DDBJ databases">
        <authorList>
            <consortium name="Pathogen Informatics"/>
        </authorList>
    </citation>
    <scope>NUCLEOTIDE SEQUENCE [LARGE SCALE GENOMIC DNA]</scope>
</reference>
<keyword evidence="1 5" id="KW-0479">Metal-binding</keyword>
<evidence type="ECO:0000256" key="1">
    <source>
        <dbReference type="ARBA" id="ARBA00022723"/>
    </source>
</evidence>
<dbReference type="EMBL" id="UYRT01082313">
    <property type="protein sequence ID" value="VDN25808.1"/>
    <property type="molecule type" value="Genomic_DNA"/>
</dbReference>
<evidence type="ECO:0000256" key="6">
    <source>
        <dbReference type="SAM" id="MobiDB-lite"/>
    </source>
</evidence>
<dbReference type="GO" id="GO:0003730">
    <property type="term" value="F:mRNA 3'-UTR binding"/>
    <property type="evidence" value="ECO:0007669"/>
    <property type="project" value="TreeGrafter"/>
</dbReference>
<evidence type="ECO:0000313" key="10">
    <source>
        <dbReference type="WBParaSite" id="GPUH_0001535901-mRNA-1"/>
    </source>
</evidence>
<keyword evidence="9" id="KW-1185">Reference proteome</keyword>